<protein>
    <submittedName>
        <fullName evidence="1">Uncharacterized protein</fullName>
    </submittedName>
</protein>
<dbReference type="RefSeq" id="WP_189301410.1">
    <property type="nucleotide sequence ID" value="NZ_BMRP01000012.1"/>
</dbReference>
<comment type="caution">
    <text evidence="1">The sequence shown here is derived from an EMBL/GenBank/DDBJ whole genome shotgun (WGS) entry which is preliminary data.</text>
</comment>
<accession>A0ABQ2V7I7</accession>
<reference evidence="2" key="1">
    <citation type="journal article" date="2019" name="Int. J. Syst. Evol. Microbiol.">
        <title>The Global Catalogue of Microorganisms (GCM) 10K type strain sequencing project: providing services to taxonomists for standard genome sequencing and annotation.</title>
        <authorList>
            <consortium name="The Broad Institute Genomics Platform"/>
            <consortium name="The Broad Institute Genome Sequencing Center for Infectious Disease"/>
            <person name="Wu L."/>
            <person name="Ma J."/>
        </authorList>
    </citation>
    <scope>NUCLEOTIDE SEQUENCE [LARGE SCALE GENOMIC DNA]</scope>
    <source>
        <strain evidence="2">JCM 3399</strain>
    </source>
</reference>
<evidence type="ECO:0000313" key="2">
    <source>
        <dbReference type="Proteomes" id="UP000654471"/>
    </source>
</evidence>
<name>A0ABQ2V7I7_9ACTN</name>
<evidence type="ECO:0000313" key="1">
    <source>
        <dbReference type="EMBL" id="GGU68693.1"/>
    </source>
</evidence>
<proteinExistence type="predicted"/>
<dbReference type="EMBL" id="BMRP01000012">
    <property type="protein sequence ID" value="GGU68693.1"/>
    <property type="molecule type" value="Genomic_DNA"/>
</dbReference>
<dbReference type="Proteomes" id="UP000654471">
    <property type="component" value="Unassembled WGS sequence"/>
</dbReference>
<sequence>MTSAQRTDAARAVLDAVVGRIGPPTLYGGDAYGPNIRWRTDERTLLLDHGVGGLQLAVRRTAALEREEYACFERGVGDGAEQVSYASSLPYLWQLYRSGPGSPPKVFPAGYVAPDWERLEEALESLLRAWGEQLPAQVGDDAAAFNIVNRANNDRVVGLLCGRTDGLTVLVDDRGLPGGGTPPEEMEARGWQVPLMGWWEANFAEPGWGSAAAAAQMAVAELRLRGARSPRDLGLDDVSCADRGLLTLPGLGIGN</sequence>
<keyword evidence="2" id="KW-1185">Reference proteome</keyword>
<organism evidence="1 2">
    <name type="scientific">Streptomyces albospinus</name>
    <dbReference type="NCBI Taxonomy" id="285515"/>
    <lineage>
        <taxon>Bacteria</taxon>
        <taxon>Bacillati</taxon>
        <taxon>Actinomycetota</taxon>
        <taxon>Actinomycetes</taxon>
        <taxon>Kitasatosporales</taxon>
        <taxon>Streptomycetaceae</taxon>
        <taxon>Streptomyces</taxon>
    </lineage>
</organism>
<gene>
    <name evidence="1" type="ORF">GCM10010211_37590</name>
</gene>